<dbReference type="InterPro" id="IPR036736">
    <property type="entry name" value="ACP-like_sf"/>
</dbReference>
<gene>
    <name evidence="7" type="ORF">ACHHYP_04505</name>
</gene>
<dbReference type="InterPro" id="IPR042099">
    <property type="entry name" value="ANL_N_sf"/>
</dbReference>
<evidence type="ECO:0000256" key="5">
    <source>
        <dbReference type="SAM" id="MobiDB-lite"/>
    </source>
</evidence>
<sequence>MTDTLLARLDRWASAQPDKTIYAFADDNGIVTATLTYKEFDDRTLNLARWMLASPSSNAKGMGLQRDEKVLLVYPPGLDFIVAFVACLRAGVVAVPVYPPDPRKLRKDIVQFTTVCSNAGAKTALTCASYNHVKKVLDIKQKMTFSEKYPWPELSWVETDRLVHTAAPDAGPLPAPSADAIAFLQYTSGSTSDPKGVMISHGNLSHNLNLIADALAAREDAVVVSWLPQYHDMGLIGAYLGVLFTGGNGVYMSPFSFIKNPSIWIELIGKHKATHLQAPNFAYALVARKFKGLAGLDLSSVRHMINGAEPIDAGAIDAFYAALAPYGLRAGVVRPTYGLAEHTVYVCDSSPQLTRLRVVKSVLETEDKLVLANEATPAQDVKEMVGCGQPVVDVRVVNADTRREQPAGTVGEIWIRSGSTTQGYFGQAALTDEMFRASLVEAPDTHYMRTGDLGVLYQKQLFICGRLKDLIIVRGRNHYPQDVEKTIEGFEEIRPGCSAAFAAAVGDGEVLCMMAEVRPETTQPLAELAAAIRMAVAAEHGVQLAGVVFVETRSIPKTTSGKISRRRCKVAFLSQTLREIHRSVATDDGSDGDAPPAPAKREFPPFATVPARDVQAFLCAEIAQLANVPKTSVTSATTLHELGMDSMNLTQLQGIIANQYGLHAPEEVLYGESTTVEGLYEALKAAPPSTPHMAPNVGGDNQTSFLESPPTPKQSRMCCGCIAIR</sequence>
<dbReference type="InterPro" id="IPR000873">
    <property type="entry name" value="AMP-dep_synth/lig_dom"/>
</dbReference>
<dbReference type="PANTHER" id="PTHR22754">
    <property type="entry name" value="DISCO-INTERACTING PROTEIN 2 DIP2 -RELATED"/>
    <property type="match status" value="1"/>
</dbReference>
<dbReference type="Gene3D" id="1.10.1200.10">
    <property type="entry name" value="ACP-like"/>
    <property type="match status" value="1"/>
</dbReference>
<dbReference type="CDD" id="cd05931">
    <property type="entry name" value="FAAL"/>
    <property type="match status" value="1"/>
</dbReference>
<name>A0A1V9Z1E6_ACHHY</name>
<evidence type="ECO:0000259" key="6">
    <source>
        <dbReference type="PROSITE" id="PS50075"/>
    </source>
</evidence>
<keyword evidence="2 7" id="KW-0436">Ligase</keyword>
<dbReference type="InterPro" id="IPR025110">
    <property type="entry name" value="AMP-bd_C"/>
</dbReference>
<evidence type="ECO:0000313" key="8">
    <source>
        <dbReference type="Proteomes" id="UP000243579"/>
    </source>
</evidence>
<dbReference type="FunFam" id="3.40.50.12780:FF:000013">
    <property type="entry name" value="Long-chain-fatty-acid--AMP ligase FadD32"/>
    <property type="match status" value="1"/>
</dbReference>
<feature type="region of interest" description="Disordered" evidence="5">
    <location>
        <begin position="583"/>
        <end position="604"/>
    </location>
</feature>
<dbReference type="Pfam" id="PF23024">
    <property type="entry name" value="AMP-dom_DIP2-like"/>
    <property type="match status" value="1"/>
</dbReference>
<dbReference type="PROSITE" id="PS50075">
    <property type="entry name" value="CARRIER"/>
    <property type="match status" value="1"/>
</dbReference>
<dbReference type="EMBL" id="JNBR01000513">
    <property type="protein sequence ID" value="OQR91630.1"/>
    <property type="molecule type" value="Genomic_DNA"/>
</dbReference>
<dbReference type="OrthoDB" id="199633at2759"/>
<dbReference type="GO" id="GO:0008610">
    <property type="term" value="P:lipid biosynthetic process"/>
    <property type="evidence" value="ECO:0007669"/>
    <property type="project" value="InterPro"/>
</dbReference>
<dbReference type="Gene3D" id="3.40.50.12780">
    <property type="entry name" value="N-terminal domain of ligase-like"/>
    <property type="match status" value="1"/>
</dbReference>
<proteinExistence type="inferred from homology"/>
<comment type="similarity">
    <text evidence="1">Belongs to the ATP-dependent AMP-binding enzyme family.</text>
</comment>
<dbReference type="InterPro" id="IPR020845">
    <property type="entry name" value="AMP-binding_CS"/>
</dbReference>
<dbReference type="SUPFAM" id="SSF47336">
    <property type="entry name" value="ACP-like"/>
    <property type="match status" value="1"/>
</dbReference>
<dbReference type="GO" id="GO:0006631">
    <property type="term" value="P:fatty acid metabolic process"/>
    <property type="evidence" value="ECO:0007669"/>
    <property type="project" value="UniProtKB-KW"/>
</dbReference>
<feature type="domain" description="Carrier" evidence="6">
    <location>
        <begin position="609"/>
        <end position="687"/>
    </location>
</feature>
<evidence type="ECO:0000256" key="2">
    <source>
        <dbReference type="ARBA" id="ARBA00022598"/>
    </source>
</evidence>
<evidence type="ECO:0000256" key="3">
    <source>
        <dbReference type="ARBA" id="ARBA00022832"/>
    </source>
</evidence>
<dbReference type="GO" id="GO:0016874">
    <property type="term" value="F:ligase activity"/>
    <property type="evidence" value="ECO:0007669"/>
    <property type="project" value="UniProtKB-KW"/>
</dbReference>
<protein>
    <submittedName>
        <fullName evidence="7">Fatty-acid-CoA ligase</fullName>
    </submittedName>
</protein>
<dbReference type="InterPro" id="IPR040097">
    <property type="entry name" value="FAAL/FAAC"/>
</dbReference>
<keyword evidence="8" id="KW-1185">Reference proteome</keyword>
<evidence type="ECO:0000313" key="7">
    <source>
        <dbReference type="EMBL" id="OQR91630.1"/>
    </source>
</evidence>
<evidence type="ECO:0000256" key="4">
    <source>
        <dbReference type="ARBA" id="ARBA00023098"/>
    </source>
</evidence>
<reference evidence="7 8" key="1">
    <citation type="journal article" date="2014" name="Genome Biol. Evol.">
        <title>The secreted proteins of Achlya hypogyna and Thraustotheca clavata identify the ancestral oomycete secretome and reveal gene acquisitions by horizontal gene transfer.</title>
        <authorList>
            <person name="Misner I."/>
            <person name="Blouin N."/>
            <person name="Leonard G."/>
            <person name="Richards T.A."/>
            <person name="Lane C.E."/>
        </authorList>
    </citation>
    <scope>NUCLEOTIDE SEQUENCE [LARGE SCALE GENOMIC DNA]</scope>
    <source>
        <strain evidence="7 8">ATCC 48635</strain>
    </source>
</reference>
<dbReference type="AlphaFoldDB" id="A0A1V9Z1E6"/>
<organism evidence="7 8">
    <name type="scientific">Achlya hypogyna</name>
    <name type="common">Oomycete</name>
    <name type="synonym">Protoachlya hypogyna</name>
    <dbReference type="NCBI Taxonomy" id="1202772"/>
    <lineage>
        <taxon>Eukaryota</taxon>
        <taxon>Sar</taxon>
        <taxon>Stramenopiles</taxon>
        <taxon>Oomycota</taxon>
        <taxon>Saprolegniomycetes</taxon>
        <taxon>Saprolegniales</taxon>
        <taxon>Achlyaceae</taxon>
        <taxon>Achlya</taxon>
    </lineage>
</organism>
<dbReference type="InterPro" id="IPR009081">
    <property type="entry name" value="PP-bd_ACP"/>
</dbReference>
<keyword evidence="3" id="KW-0276">Fatty acid metabolism</keyword>
<keyword evidence="4" id="KW-0443">Lipid metabolism</keyword>
<dbReference type="Pfam" id="PF00501">
    <property type="entry name" value="AMP-binding"/>
    <property type="match status" value="1"/>
</dbReference>
<evidence type="ECO:0000256" key="1">
    <source>
        <dbReference type="ARBA" id="ARBA00006432"/>
    </source>
</evidence>
<dbReference type="Pfam" id="PF00550">
    <property type="entry name" value="PP-binding"/>
    <property type="match status" value="1"/>
</dbReference>
<comment type="caution">
    <text evidence="7">The sequence shown here is derived from an EMBL/GenBank/DDBJ whole genome shotgun (WGS) entry which is preliminary data.</text>
</comment>
<dbReference type="PANTHER" id="PTHR22754:SF32">
    <property type="entry name" value="DISCO-INTERACTING PROTEIN 2"/>
    <property type="match status" value="1"/>
</dbReference>
<dbReference type="InterPro" id="IPR045851">
    <property type="entry name" value="AMP-bd_C_sf"/>
</dbReference>
<accession>A0A1V9Z1E6</accession>
<dbReference type="Proteomes" id="UP000243579">
    <property type="component" value="Unassembled WGS sequence"/>
</dbReference>
<dbReference type="Gene3D" id="3.30.300.30">
    <property type="match status" value="1"/>
</dbReference>
<dbReference type="PROSITE" id="PS00455">
    <property type="entry name" value="AMP_BINDING"/>
    <property type="match status" value="1"/>
</dbReference>
<dbReference type="STRING" id="1202772.A0A1V9Z1E6"/>
<dbReference type="SUPFAM" id="SSF56801">
    <property type="entry name" value="Acetyl-CoA synthetase-like"/>
    <property type="match status" value="1"/>
</dbReference>